<name>A0ABV4CYV4_9BACT</name>
<keyword evidence="1" id="KW-0472">Membrane</keyword>
<keyword evidence="1" id="KW-0812">Transmembrane</keyword>
<evidence type="ECO:0000313" key="3">
    <source>
        <dbReference type="Proteomes" id="UP001565200"/>
    </source>
</evidence>
<feature type="transmembrane region" description="Helical" evidence="1">
    <location>
        <begin position="12"/>
        <end position="30"/>
    </location>
</feature>
<evidence type="ECO:0000313" key="2">
    <source>
        <dbReference type="EMBL" id="MEY8246588.1"/>
    </source>
</evidence>
<accession>A0ABV4CYV4</accession>
<proteinExistence type="predicted"/>
<evidence type="ECO:0000256" key="1">
    <source>
        <dbReference type="SAM" id="Phobius"/>
    </source>
</evidence>
<dbReference type="EMBL" id="JBCLPP010000059">
    <property type="protein sequence ID" value="MEY8246588.1"/>
    <property type="molecule type" value="Genomic_DNA"/>
</dbReference>
<dbReference type="Proteomes" id="UP001565200">
    <property type="component" value="Unassembled WGS sequence"/>
</dbReference>
<dbReference type="RefSeq" id="WP_123395095.1">
    <property type="nucleotide sequence ID" value="NZ_JBCLPP010000059.1"/>
</dbReference>
<keyword evidence="1" id="KW-1133">Transmembrane helix</keyword>
<gene>
    <name evidence="2" type="ORF">AAK873_13350</name>
</gene>
<protein>
    <submittedName>
        <fullName evidence="2">Uncharacterized protein</fullName>
    </submittedName>
</protein>
<sequence>MKLTDKRLWNSHTYMVLLIVAVLIAIVISCKRTMVVKTAEIERVGNEIIVKIEDFQNKYGRLPLNLHELGAPFEDNKETYDYQGYILYYEPTKDGKYWLTITFGPDEDYIYYSQRKYWRWNYDTELSSEKREELFKEMFQSYRPVWKFDSLRANSDSVNTIYPSAPDSLIYCRQYYEDGKLAAEGWMLHDWDREGDYTDNIGTWKYYTRDGIIIEKCWP</sequence>
<dbReference type="PROSITE" id="PS51257">
    <property type="entry name" value="PROKAR_LIPOPROTEIN"/>
    <property type="match status" value="1"/>
</dbReference>
<organism evidence="2 3">
    <name type="scientific">Heminiphilus faecis</name>
    <dbReference type="NCBI Taxonomy" id="2601703"/>
    <lineage>
        <taxon>Bacteria</taxon>
        <taxon>Pseudomonadati</taxon>
        <taxon>Bacteroidota</taxon>
        <taxon>Bacteroidia</taxon>
        <taxon>Bacteroidales</taxon>
        <taxon>Muribaculaceae</taxon>
        <taxon>Heminiphilus</taxon>
    </lineage>
</organism>
<keyword evidence="3" id="KW-1185">Reference proteome</keyword>
<comment type="caution">
    <text evidence="2">The sequence shown here is derived from an EMBL/GenBank/DDBJ whole genome shotgun (WGS) entry which is preliminary data.</text>
</comment>
<reference evidence="2 3" key="1">
    <citation type="submission" date="2024-03" db="EMBL/GenBank/DDBJ databases">
        <title>Mouse gut bacterial collection (mGBC) of GemPharmatech.</title>
        <authorList>
            <person name="He Y."/>
            <person name="Dong L."/>
            <person name="Wu D."/>
            <person name="Gao X."/>
            <person name="Lin Z."/>
        </authorList>
    </citation>
    <scope>NUCLEOTIDE SEQUENCE [LARGE SCALE GENOMIC DNA]</scope>
    <source>
        <strain evidence="2 3">54-13</strain>
    </source>
</reference>